<sequence>MADISKDDLRKEVTGSFLIPLGPQVSPVTMLFFTDSHSSPKTSMIDTLGRCRVGEDDGLKELTNLFYGPSTTKRTRLSDSQLRNNVILFVYNSLRKHNRMSELSDQLVGRR</sequence>
<proteinExistence type="predicted"/>
<gene>
    <name evidence="1" type="ORF">TMSB3V08_LOCUS9636</name>
</gene>
<organism evidence="1">
    <name type="scientific">Timema monikensis</name>
    <dbReference type="NCBI Taxonomy" id="170555"/>
    <lineage>
        <taxon>Eukaryota</taxon>
        <taxon>Metazoa</taxon>
        <taxon>Ecdysozoa</taxon>
        <taxon>Arthropoda</taxon>
        <taxon>Hexapoda</taxon>
        <taxon>Insecta</taxon>
        <taxon>Pterygota</taxon>
        <taxon>Neoptera</taxon>
        <taxon>Polyneoptera</taxon>
        <taxon>Phasmatodea</taxon>
        <taxon>Timematodea</taxon>
        <taxon>Timematoidea</taxon>
        <taxon>Timematidae</taxon>
        <taxon>Timema</taxon>
    </lineage>
</organism>
<reference evidence="1" key="1">
    <citation type="submission" date="2020-11" db="EMBL/GenBank/DDBJ databases">
        <authorList>
            <person name="Tran Van P."/>
        </authorList>
    </citation>
    <scope>NUCLEOTIDE SEQUENCE</scope>
</reference>
<dbReference type="AlphaFoldDB" id="A0A7R9EHV6"/>
<accession>A0A7R9EHV6</accession>
<dbReference type="EMBL" id="OB796004">
    <property type="protein sequence ID" value="CAD7432945.1"/>
    <property type="molecule type" value="Genomic_DNA"/>
</dbReference>
<name>A0A7R9EHV6_9NEOP</name>
<protein>
    <submittedName>
        <fullName evidence="1">Uncharacterized protein</fullName>
    </submittedName>
</protein>
<evidence type="ECO:0000313" key="1">
    <source>
        <dbReference type="EMBL" id="CAD7432945.1"/>
    </source>
</evidence>